<sequence>MRGARACAERSVLWHVPEELDSERLVVAMILAMSGVAGCHMRVGASKSSVSMSYEVRGGALDDL</sequence>
<name>A0A0C9V1Y9_9AGAM</name>
<organism evidence="1 2">
    <name type="scientific">Hydnomerulius pinastri MD-312</name>
    <dbReference type="NCBI Taxonomy" id="994086"/>
    <lineage>
        <taxon>Eukaryota</taxon>
        <taxon>Fungi</taxon>
        <taxon>Dikarya</taxon>
        <taxon>Basidiomycota</taxon>
        <taxon>Agaricomycotina</taxon>
        <taxon>Agaricomycetes</taxon>
        <taxon>Agaricomycetidae</taxon>
        <taxon>Boletales</taxon>
        <taxon>Boletales incertae sedis</taxon>
        <taxon>Leucogyrophana</taxon>
    </lineage>
</organism>
<gene>
    <name evidence="1" type="ORF">HYDPIDRAFT_118765</name>
</gene>
<dbReference type="AlphaFoldDB" id="A0A0C9V1Y9"/>
<reference evidence="1 2" key="1">
    <citation type="submission" date="2014-04" db="EMBL/GenBank/DDBJ databases">
        <title>Evolutionary Origins and Diversification of the Mycorrhizal Mutualists.</title>
        <authorList>
            <consortium name="DOE Joint Genome Institute"/>
            <consortium name="Mycorrhizal Genomics Consortium"/>
            <person name="Kohler A."/>
            <person name="Kuo A."/>
            <person name="Nagy L.G."/>
            <person name="Floudas D."/>
            <person name="Copeland A."/>
            <person name="Barry K.W."/>
            <person name="Cichocki N."/>
            <person name="Veneault-Fourrey C."/>
            <person name="LaButti K."/>
            <person name="Lindquist E.A."/>
            <person name="Lipzen A."/>
            <person name="Lundell T."/>
            <person name="Morin E."/>
            <person name="Murat C."/>
            <person name="Riley R."/>
            <person name="Ohm R."/>
            <person name="Sun H."/>
            <person name="Tunlid A."/>
            <person name="Henrissat B."/>
            <person name="Grigoriev I.V."/>
            <person name="Hibbett D.S."/>
            <person name="Martin F."/>
        </authorList>
    </citation>
    <scope>NUCLEOTIDE SEQUENCE [LARGE SCALE GENOMIC DNA]</scope>
    <source>
        <strain evidence="1 2">MD-312</strain>
    </source>
</reference>
<evidence type="ECO:0000313" key="2">
    <source>
        <dbReference type="Proteomes" id="UP000053820"/>
    </source>
</evidence>
<evidence type="ECO:0000313" key="1">
    <source>
        <dbReference type="EMBL" id="KIJ59234.1"/>
    </source>
</evidence>
<dbReference type="EMBL" id="KN839893">
    <property type="protein sequence ID" value="KIJ59234.1"/>
    <property type="molecule type" value="Genomic_DNA"/>
</dbReference>
<dbReference type="HOGENOM" id="CLU_2867940_0_0_1"/>
<proteinExistence type="predicted"/>
<dbReference type="Proteomes" id="UP000053820">
    <property type="component" value="Unassembled WGS sequence"/>
</dbReference>
<accession>A0A0C9V1Y9</accession>
<keyword evidence="2" id="KW-1185">Reference proteome</keyword>
<protein>
    <submittedName>
        <fullName evidence="1">Uncharacterized protein</fullName>
    </submittedName>
</protein>